<gene>
    <name evidence="2" type="ORF">DK846_04275</name>
</gene>
<dbReference type="PANTHER" id="PTHR34818:SF1">
    <property type="entry name" value="PROTEIN BLI-3"/>
    <property type="match status" value="1"/>
</dbReference>
<keyword evidence="3" id="KW-1185">Reference proteome</keyword>
<feature type="domain" description="Pyridoxamine 5'-phosphate oxidase N-terminal" evidence="1">
    <location>
        <begin position="3"/>
        <end position="89"/>
    </location>
</feature>
<accession>A0A2V2NDM8</accession>
<protein>
    <submittedName>
        <fullName evidence="2">Pyridoxamine 5'-phosphate oxidase</fullName>
    </submittedName>
</protein>
<dbReference type="Pfam" id="PF01243">
    <property type="entry name" value="PNPOx_N"/>
    <property type="match status" value="1"/>
</dbReference>
<evidence type="ECO:0000259" key="1">
    <source>
        <dbReference type="Pfam" id="PF01243"/>
    </source>
</evidence>
<dbReference type="InterPro" id="IPR012349">
    <property type="entry name" value="Split_barrel_FMN-bd"/>
</dbReference>
<reference evidence="2 3" key="1">
    <citation type="submission" date="2018-05" db="EMBL/GenBank/DDBJ databases">
        <title>Draft genome of Methanospirillum lacunae Ki8-1.</title>
        <authorList>
            <person name="Dueholm M.S."/>
            <person name="Nielsen P.H."/>
            <person name="Bakmann L.F."/>
            <person name="Otzen D.E."/>
        </authorList>
    </citation>
    <scope>NUCLEOTIDE SEQUENCE [LARGE SCALE GENOMIC DNA]</scope>
    <source>
        <strain evidence="2 3">Ki8-1</strain>
    </source>
</reference>
<dbReference type="PANTHER" id="PTHR34818">
    <property type="entry name" value="PROTEIN BLI-3"/>
    <property type="match status" value="1"/>
</dbReference>
<dbReference type="Proteomes" id="UP000245657">
    <property type="component" value="Unassembled WGS sequence"/>
</dbReference>
<dbReference type="AlphaFoldDB" id="A0A2V2NDM8"/>
<dbReference type="InterPro" id="IPR052917">
    <property type="entry name" value="Stress-Dev_Protein"/>
</dbReference>
<comment type="caution">
    <text evidence="2">The sequence shown here is derived from an EMBL/GenBank/DDBJ whole genome shotgun (WGS) entry which is preliminary data.</text>
</comment>
<evidence type="ECO:0000313" key="2">
    <source>
        <dbReference type="EMBL" id="PWR74528.1"/>
    </source>
</evidence>
<dbReference type="InterPro" id="IPR011576">
    <property type="entry name" value="Pyridox_Oxase_N"/>
</dbReference>
<name>A0A2V2NDM8_9EURY</name>
<evidence type="ECO:0000313" key="3">
    <source>
        <dbReference type="Proteomes" id="UP000245657"/>
    </source>
</evidence>
<organism evidence="2 3">
    <name type="scientific">Methanospirillum lacunae</name>
    <dbReference type="NCBI Taxonomy" id="668570"/>
    <lineage>
        <taxon>Archaea</taxon>
        <taxon>Methanobacteriati</taxon>
        <taxon>Methanobacteriota</taxon>
        <taxon>Stenosarchaea group</taxon>
        <taxon>Methanomicrobia</taxon>
        <taxon>Methanomicrobiales</taxon>
        <taxon>Methanospirillaceae</taxon>
        <taxon>Methanospirillum</taxon>
    </lineage>
</organism>
<sequence>MTQITEFFKPGTTVNIATIDDGLPRVRPFQFQFESDGKLFFCTAKTKDVYNQLTKNPAIEFVATSPEYVTMRVSGKVTFTDDKNLKEKILSGNELIKTIYQTSDNPVFTLFYLDHGSVKISTMTGEPDKYLTF</sequence>
<dbReference type="Gene3D" id="2.30.110.10">
    <property type="entry name" value="Electron Transport, Fmn-binding Protein, Chain A"/>
    <property type="match status" value="1"/>
</dbReference>
<dbReference type="EMBL" id="QGMY01000002">
    <property type="protein sequence ID" value="PWR74528.1"/>
    <property type="molecule type" value="Genomic_DNA"/>
</dbReference>
<proteinExistence type="predicted"/>
<dbReference type="SUPFAM" id="SSF50475">
    <property type="entry name" value="FMN-binding split barrel"/>
    <property type="match status" value="1"/>
</dbReference>